<dbReference type="GO" id="GO:1902412">
    <property type="term" value="P:regulation of mitotic cytokinesis"/>
    <property type="evidence" value="ECO:0007669"/>
    <property type="project" value="InterPro"/>
</dbReference>
<accession>A0A3M0JFQ7</accession>
<dbReference type="PANTHER" id="PTHR46302:SF3">
    <property type="entry name" value="DOUBLECORTIN DOMAIN-CONTAINING PROTEIN 1"/>
    <property type="match status" value="1"/>
</dbReference>
<evidence type="ECO:0000256" key="1">
    <source>
        <dbReference type="SAM" id="Phobius"/>
    </source>
</evidence>
<keyword evidence="1" id="KW-1133">Transmembrane helix</keyword>
<proteinExistence type="predicted"/>
<evidence type="ECO:0000313" key="2">
    <source>
        <dbReference type="EMBL" id="RMB97873.1"/>
    </source>
</evidence>
<dbReference type="Proteomes" id="UP000269221">
    <property type="component" value="Unassembled WGS sequence"/>
</dbReference>
<keyword evidence="3" id="KW-1185">Reference proteome</keyword>
<dbReference type="GO" id="GO:0030496">
    <property type="term" value="C:midbody"/>
    <property type="evidence" value="ECO:0007669"/>
    <property type="project" value="TreeGrafter"/>
</dbReference>
<keyword evidence="1" id="KW-0472">Membrane</keyword>
<feature type="transmembrane region" description="Helical" evidence="1">
    <location>
        <begin position="125"/>
        <end position="144"/>
    </location>
</feature>
<dbReference type="AlphaFoldDB" id="A0A3M0JFQ7"/>
<dbReference type="STRING" id="333673.A0A3M0JFQ7"/>
<dbReference type="PANTHER" id="PTHR46302">
    <property type="entry name" value="DOUBLECORTIN DOMAIN-CONTAINING PROTEIN 1"/>
    <property type="match status" value="1"/>
</dbReference>
<protein>
    <submittedName>
        <fullName evidence="2">Uncharacterized protein</fullName>
    </submittedName>
</protein>
<keyword evidence="1" id="KW-0812">Transmembrane</keyword>
<evidence type="ECO:0000313" key="3">
    <source>
        <dbReference type="Proteomes" id="UP000269221"/>
    </source>
</evidence>
<dbReference type="OrthoDB" id="9999986at2759"/>
<reference evidence="2 3" key="1">
    <citation type="submission" date="2018-07" db="EMBL/GenBank/DDBJ databases">
        <title>A high quality draft genome assembly of the barn swallow (H. rustica rustica).</title>
        <authorList>
            <person name="Formenti G."/>
            <person name="Chiara M."/>
            <person name="Poveda L."/>
            <person name="Francoijs K.-J."/>
            <person name="Bonisoli-Alquati A."/>
            <person name="Canova L."/>
            <person name="Gianfranceschi L."/>
            <person name="Horner D.S."/>
            <person name="Saino N."/>
        </authorList>
    </citation>
    <scope>NUCLEOTIDE SEQUENCE [LARGE SCALE GENOMIC DNA]</scope>
    <source>
        <strain evidence="2">Chelidonia</strain>
        <tissue evidence="2">Blood</tissue>
    </source>
</reference>
<sequence length="344" mass="37550">MWGCLSAAEQEKPAVCPGSVEGKLHPGGIKPSSASPAQELIVLLSPALGSPRTLCAALGPTRLDVKLLGCTQRRATELVKGLERMSYGEPLRIWGSSGLEKRRLSGDLVALQSFLGRGRGDNGNLLSLGSSVLTCVLLAFMAWLPNAFFCHMSSNATGPGRKGEKGWRNHPESALLAYPEFVLTYLEELNEREEVTQTENCIHHGAWSAAHQEIDSGSAEEVTVLSQRQVLQKNVSNPSQKQLSGPLDAHLMPADPLGETTQLTVALVRKLEEKHPKASAQRAKHIKNGAPVQMKDHKTPLAMRNKVELLKLLLLLAEESMPQMLVEAMELQRNIHQILELAYC</sequence>
<dbReference type="InterPro" id="IPR043188">
    <property type="entry name" value="DCDC1"/>
</dbReference>
<organism evidence="2 3">
    <name type="scientific">Hirundo rustica rustica</name>
    <dbReference type="NCBI Taxonomy" id="333673"/>
    <lineage>
        <taxon>Eukaryota</taxon>
        <taxon>Metazoa</taxon>
        <taxon>Chordata</taxon>
        <taxon>Craniata</taxon>
        <taxon>Vertebrata</taxon>
        <taxon>Euteleostomi</taxon>
        <taxon>Archelosauria</taxon>
        <taxon>Archosauria</taxon>
        <taxon>Dinosauria</taxon>
        <taxon>Saurischia</taxon>
        <taxon>Theropoda</taxon>
        <taxon>Coelurosauria</taxon>
        <taxon>Aves</taxon>
        <taxon>Neognathae</taxon>
        <taxon>Neoaves</taxon>
        <taxon>Telluraves</taxon>
        <taxon>Australaves</taxon>
        <taxon>Passeriformes</taxon>
        <taxon>Sylvioidea</taxon>
        <taxon>Hirundinidae</taxon>
        <taxon>Hirundo</taxon>
    </lineage>
</organism>
<name>A0A3M0JFQ7_HIRRU</name>
<dbReference type="EMBL" id="QRBI01000154">
    <property type="protein sequence ID" value="RMB97873.1"/>
    <property type="molecule type" value="Genomic_DNA"/>
</dbReference>
<comment type="caution">
    <text evidence="2">The sequence shown here is derived from an EMBL/GenBank/DDBJ whole genome shotgun (WGS) entry which is preliminary data.</text>
</comment>
<gene>
    <name evidence="2" type="ORF">DUI87_25351</name>
</gene>
<dbReference type="GO" id="GO:0008017">
    <property type="term" value="F:microtubule binding"/>
    <property type="evidence" value="ECO:0007669"/>
    <property type="project" value="InterPro"/>
</dbReference>